<feature type="region of interest" description="Disordered" evidence="10">
    <location>
        <begin position="818"/>
        <end position="837"/>
    </location>
</feature>
<evidence type="ECO:0000313" key="12">
    <source>
        <dbReference type="EMBL" id="KAF4690515.1"/>
    </source>
</evidence>
<dbReference type="EMBL" id="JABANP010000097">
    <property type="protein sequence ID" value="KAF4690515.1"/>
    <property type="molecule type" value="Genomic_DNA"/>
</dbReference>
<comment type="similarity">
    <text evidence="2">Belongs to the COG4 family.</text>
</comment>
<dbReference type="OrthoDB" id="47059at2759"/>
<evidence type="ECO:0000313" key="13">
    <source>
        <dbReference type="Proteomes" id="UP000541610"/>
    </source>
</evidence>
<evidence type="ECO:0000256" key="7">
    <source>
        <dbReference type="ARBA" id="ARBA00023136"/>
    </source>
</evidence>
<dbReference type="InterPro" id="IPR013167">
    <property type="entry name" value="COG4_M"/>
</dbReference>
<evidence type="ECO:0000256" key="8">
    <source>
        <dbReference type="ARBA" id="ARBA00031340"/>
    </source>
</evidence>
<evidence type="ECO:0000256" key="4">
    <source>
        <dbReference type="ARBA" id="ARBA00022448"/>
    </source>
</evidence>
<keyword evidence="7" id="KW-0472">Membrane</keyword>
<keyword evidence="4" id="KW-0813">Transport</keyword>
<dbReference type="Pfam" id="PF20662">
    <property type="entry name" value="COG4_C"/>
    <property type="match status" value="1"/>
</dbReference>
<dbReference type="PANTHER" id="PTHR24016:SF0">
    <property type="entry name" value="CONSERVED OLIGOMERIC GOLGI COMPLEX SUBUNIT 4"/>
    <property type="match status" value="1"/>
</dbReference>
<dbReference type="AlphaFoldDB" id="A0A7J6P343"/>
<dbReference type="GO" id="GO:0000139">
    <property type="term" value="C:Golgi membrane"/>
    <property type="evidence" value="ECO:0007669"/>
    <property type="project" value="UniProtKB-SubCell"/>
</dbReference>
<reference evidence="12 13" key="1">
    <citation type="submission" date="2020-04" db="EMBL/GenBank/DDBJ databases">
        <title>Perkinsus olseni comparative genomics.</title>
        <authorList>
            <person name="Bogema D.R."/>
        </authorList>
    </citation>
    <scope>NUCLEOTIDE SEQUENCE [LARGE SCALE GENOMIC DNA]</scope>
    <source>
        <strain evidence="12">00978-12</strain>
    </source>
</reference>
<evidence type="ECO:0000256" key="5">
    <source>
        <dbReference type="ARBA" id="ARBA00022927"/>
    </source>
</evidence>
<name>A0A7J6P343_PEROL</name>
<feature type="compositionally biased region" description="Low complexity" evidence="10">
    <location>
        <begin position="824"/>
        <end position="837"/>
    </location>
</feature>
<evidence type="ECO:0000259" key="11">
    <source>
        <dbReference type="SMART" id="SM00762"/>
    </source>
</evidence>
<keyword evidence="9" id="KW-0175">Coiled coil</keyword>
<evidence type="ECO:0000256" key="9">
    <source>
        <dbReference type="SAM" id="Coils"/>
    </source>
</evidence>
<protein>
    <recommendedName>
        <fullName evidence="3">Conserved oligomeric Golgi complex subunit 4</fullName>
    </recommendedName>
    <alternativeName>
        <fullName evidence="8">Component of oligomeric Golgi complex 4</fullName>
    </alternativeName>
</protein>
<evidence type="ECO:0000256" key="10">
    <source>
        <dbReference type="SAM" id="MobiDB-lite"/>
    </source>
</evidence>
<gene>
    <name evidence="12" type="primary">COG4_1</name>
    <name evidence="12" type="ORF">FOZ60_017252</name>
</gene>
<dbReference type="InterPro" id="IPR048680">
    <property type="entry name" value="COG4_N"/>
</dbReference>
<dbReference type="Pfam" id="PF08318">
    <property type="entry name" value="COG4_m"/>
    <property type="match status" value="1"/>
</dbReference>
<dbReference type="PANTHER" id="PTHR24016">
    <property type="entry name" value="CONSERVED OLIGOMERIC GOLGI COMPLEX SUBUNIT 4"/>
    <property type="match status" value="1"/>
</dbReference>
<keyword evidence="5" id="KW-0653">Protein transport</keyword>
<dbReference type="InterPro" id="IPR048684">
    <property type="entry name" value="COG4_C"/>
</dbReference>
<comment type="subcellular location">
    <subcellularLocation>
        <location evidence="1">Golgi apparatus membrane</location>
        <topology evidence="1">Peripheral membrane protein</topology>
    </subcellularLocation>
</comment>
<evidence type="ECO:0000256" key="2">
    <source>
        <dbReference type="ARBA" id="ARBA00009215"/>
    </source>
</evidence>
<dbReference type="Gene3D" id="1.20.58.1970">
    <property type="match status" value="1"/>
</dbReference>
<dbReference type="SMART" id="SM00762">
    <property type="entry name" value="Cog4"/>
    <property type="match status" value="1"/>
</dbReference>
<sequence length="879" mass="99318">MLEQTPTDAPSCCCSVETADDLMSRLQDRESEVDEDLSRLYKEASHKLIEHHHHAAGYQVTRDDDVELQEEIIGLEAEVSELSQTAGELSSRVKELDNTKHILQEAHDLAQGVITIHHTVNTCNEALLNDNVDDAAKDIAKIREIKQKYPKICEVCDNATMKESKRLEDEVCSSVRKAFDRAIIGADKDGVSRCARLFYPLGMTTEAVARYVRFIRQTLAEQCKLKLSSVIASNDNASTTRESNDGDRDGGVVVINDKYVNTLTNVFLAVADIIQDHQRNIEEEFGPMNFVMVLRGLQAEADTQAIAVINRIRVSRKRIMKDFENTGDEVMEDARILTSIDLGQKDAVIDEMCIIAQRCNQFEHYIHSVSRQVVAELSSEDHKKLINDGEQQGEEGRNRVKNKVDHNLTYTEDGLAVITDLTETVQDIMGEYVLYERSFILTSIIKAIHEDRIDIDDPQQMTSSVVDDVFFVLHKAIQRSLSTADIDSSCAVINHIVQVLGNEYKSICLDRPLQDSKRNFASFLAHGDYILEAISGDNDESLGQGNNSIAVSTGYAHLHTAHHHHPLYLMYRQSDGETPLDVVTSSQSWPHALSNTALSAVYVDKLRESAASAAAALTTDNDVHDKKEMFLHTIQQLEQVRSEFDELTHLGCKMCLHQVKVQYLSPALAGLDGINYDIDEDEYNDYQINDPFAQHFINETDIVLRFLRLVLPSSCINIILGLLVDQLTTRMERFLLSSSPSPQQQQQQQQQSGIRFFSILGAIQFDQDVRRLLNYFTSVSDLPVRRKFTRLLDMCTLLSLESLDEFHDIYASGGTTMNDYDTKQQQQQQQSIAASSSSSFRLSRDEIRKILLTRRFPADKVDALLRDYYPNTHSRNNAR</sequence>
<dbReference type="Proteomes" id="UP000541610">
    <property type="component" value="Unassembled WGS sequence"/>
</dbReference>
<evidence type="ECO:0000256" key="1">
    <source>
        <dbReference type="ARBA" id="ARBA00004395"/>
    </source>
</evidence>
<evidence type="ECO:0000256" key="6">
    <source>
        <dbReference type="ARBA" id="ARBA00023034"/>
    </source>
</evidence>
<dbReference type="InterPro" id="IPR048682">
    <property type="entry name" value="COG4"/>
</dbReference>
<feature type="coiled-coil region" evidence="9">
    <location>
        <begin position="65"/>
        <end position="99"/>
    </location>
</feature>
<feature type="domain" description="COG4 transport protein middle alpha-helical bundle" evidence="11">
    <location>
        <begin position="165"/>
        <end position="514"/>
    </location>
</feature>
<accession>A0A7J6P343</accession>
<evidence type="ECO:0000256" key="3">
    <source>
        <dbReference type="ARBA" id="ARBA00020975"/>
    </source>
</evidence>
<organism evidence="12 13">
    <name type="scientific">Perkinsus olseni</name>
    <name type="common">Perkinsus atlanticus</name>
    <dbReference type="NCBI Taxonomy" id="32597"/>
    <lineage>
        <taxon>Eukaryota</taxon>
        <taxon>Sar</taxon>
        <taxon>Alveolata</taxon>
        <taxon>Perkinsozoa</taxon>
        <taxon>Perkinsea</taxon>
        <taxon>Perkinsida</taxon>
        <taxon>Perkinsidae</taxon>
        <taxon>Perkinsus</taxon>
    </lineage>
</organism>
<comment type="caution">
    <text evidence="12">The sequence shown here is derived from an EMBL/GenBank/DDBJ whole genome shotgun (WGS) entry which is preliminary data.</text>
</comment>
<keyword evidence="6" id="KW-0333">Golgi apparatus</keyword>
<proteinExistence type="inferred from homology"/>
<dbReference type="GO" id="GO:0015031">
    <property type="term" value="P:protein transport"/>
    <property type="evidence" value="ECO:0007669"/>
    <property type="project" value="UniProtKB-KW"/>
</dbReference>
<dbReference type="Pfam" id="PF20663">
    <property type="entry name" value="COG4_N"/>
    <property type="match status" value="1"/>
</dbReference>